<dbReference type="RefSeq" id="WP_166213555.1">
    <property type="nucleotide sequence ID" value="NZ_CP088285.1"/>
</dbReference>
<dbReference type="Proteomes" id="UP001432046">
    <property type="component" value="Chromosome"/>
</dbReference>
<evidence type="ECO:0000313" key="1">
    <source>
        <dbReference type="EMBL" id="NVI49517.1"/>
    </source>
</evidence>
<sequence length="139" mass="14797">MLRTPWRNNGWRNGAAALLGAVGLSLCHVPPLGAMEILGQAGVLGEWELTGHLTESEPGARKQFSGPLKMKHVGICTQDGPEERAGEIRLQLAGPDSQVTAELVLDGAPCTYSARKTHAYEGTLSCAGRAPVPLMVWLK</sequence>
<proteinExistence type="predicted"/>
<evidence type="ECO:0000313" key="3">
    <source>
        <dbReference type="Proteomes" id="UP001432046"/>
    </source>
</evidence>
<organism evidence="1">
    <name type="scientific">Bradyrhizobium septentrionale</name>
    <dbReference type="NCBI Taxonomy" id="1404411"/>
    <lineage>
        <taxon>Bacteria</taxon>
        <taxon>Pseudomonadati</taxon>
        <taxon>Pseudomonadota</taxon>
        <taxon>Alphaproteobacteria</taxon>
        <taxon>Hyphomicrobiales</taxon>
        <taxon>Nitrobacteraceae</taxon>
        <taxon>Bradyrhizobium</taxon>
    </lineage>
</organism>
<dbReference type="EMBL" id="JAAOLE020000001">
    <property type="protein sequence ID" value="NVI49517.1"/>
    <property type="molecule type" value="Genomic_DNA"/>
</dbReference>
<protein>
    <submittedName>
        <fullName evidence="1">Uncharacterized protein</fullName>
    </submittedName>
</protein>
<dbReference type="AlphaFoldDB" id="A0A973W956"/>
<keyword evidence="3" id="KW-1185">Reference proteome</keyword>
<dbReference type="EMBL" id="CP147711">
    <property type="protein sequence ID" value="WXC80627.1"/>
    <property type="molecule type" value="Genomic_DNA"/>
</dbReference>
<reference evidence="1" key="1">
    <citation type="submission" date="2020-06" db="EMBL/GenBank/DDBJ databases">
        <title>Whole Genome Sequence of Bradyrhizobium sp. Strain 1S1.</title>
        <authorList>
            <person name="Bromfield E.S.P."/>
            <person name="Cloutier S."/>
        </authorList>
    </citation>
    <scope>NUCLEOTIDE SEQUENCE [LARGE SCALE GENOMIC DNA]</scope>
    <source>
        <strain evidence="1">1S1</strain>
    </source>
</reference>
<evidence type="ECO:0000313" key="2">
    <source>
        <dbReference type="EMBL" id="WXC80627.1"/>
    </source>
</evidence>
<name>A0A973W956_9BRAD</name>
<reference evidence="2" key="2">
    <citation type="journal article" date="2021" name="Int. J. Syst. Evol. Microbiol.">
        <title>Bradyrhizobium septentrionale sp. nov. (sv. septentrionale) and Bradyrhizobium quebecense sp. nov. (sv. septentrionale) associated with legumes native to Canada possess rearranged symbiosis genes and numerous insertion sequences.</title>
        <authorList>
            <person name="Bromfield E.S.P."/>
            <person name="Cloutier S."/>
        </authorList>
    </citation>
    <scope>NUCLEOTIDE SEQUENCE</scope>
    <source>
        <strain evidence="2">5S5</strain>
    </source>
</reference>
<gene>
    <name evidence="1" type="ORF">HAP48_043105</name>
    <name evidence="2" type="ORF">WDK88_02930</name>
</gene>
<reference evidence="2" key="3">
    <citation type="submission" date="2024-03" db="EMBL/GenBank/DDBJ databases">
        <authorList>
            <person name="Bromfield E.S.P."/>
            <person name="Cloutier S."/>
        </authorList>
    </citation>
    <scope>NUCLEOTIDE SEQUENCE</scope>
    <source>
        <strain evidence="2">5S5</strain>
    </source>
</reference>
<accession>A0A973W956</accession>